<name>F2N8J7_CORGP</name>
<dbReference type="EMBL" id="CP002628">
    <property type="protein sequence ID" value="AEB07380.1"/>
    <property type="molecule type" value="Genomic_DNA"/>
</dbReference>
<keyword evidence="3" id="KW-1185">Reference proteome</keyword>
<dbReference type="InterPro" id="IPR001387">
    <property type="entry name" value="Cro/C1-type_HTH"/>
</dbReference>
<evidence type="ECO:0000313" key="3">
    <source>
        <dbReference type="Proteomes" id="UP000006851"/>
    </source>
</evidence>
<evidence type="ECO:0000313" key="2">
    <source>
        <dbReference type="EMBL" id="AEB07380.1"/>
    </source>
</evidence>
<protein>
    <recommendedName>
        <fullName evidence="1">HTH cro/C1-type domain-containing protein</fullName>
    </recommendedName>
</protein>
<reference evidence="3" key="1">
    <citation type="journal article" date="2013" name="Stand. Genomic Sci.">
        <title>Complete genome sequence of Coriobacterium glomerans type strain (PW2(T)) from the midgut of Pyrrhocoris apterus L. (red soldier bug).</title>
        <authorList>
            <person name="Stackebrandt E."/>
            <person name="Zeytun A."/>
            <person name="Lapidus A."/>
            <person name="Nolan M."/>
            <person name="Lucas S."/>
            <person name="Hammon N."/>
            <person name="Deshpande S."/>
            <person name="Cheng J.F."/>
            <person name="Tapia R."/>
            <person name="Goodwin L.A."/>
            <person name="Pitluck S."/>
            <person name="Liolios K."/>
            <person name="Pagani I."/>
            <person name="Ivanova N."/>
            <person name="Mavromatis K."/>
            <person name="Mikhailova N."/>
            <person name="Huntemann M."/>
            <person name="Pati A."/>
            <person name="Chen A."/>
            <person name="Palaniappan K."/>
            <person name="Chang Y.J."/>
            <person name="Land M."/>
            <person name="Hauser L."/>
            <person name="Rohde M."/>
            <person name="Pukall R."/>
            <person name="Goker M."/>
            <person name="Detter J.C."/>
            <person name="Woyke T."/>
            <person name="Bristow J."/>
            <person name="Eisen J.A."/>
            <person name="Markowitz V."/>
            <person name="Hugenholtz P."/>
            <person name="Kyrpides N.C."/>
            <person name="Klenk H.P."/>
        </authorList>
    </citation>
    <scope>NUCLEOTIDE SEQUENCE</scope>
    <source>
        <strain evidence="3">ATCC 49209 / DSM 20642 / JCM 10262 / PW2</strain>
    </source>
</reference>
<organism evidence="2 3">
    <name type="scientific">Coriobacterium glomerans (strain ATCC 49209 / DSM 20642 / JCM 10262 / PW2)</name>
    <dbReference type="NCBI Taxonomy" id="700015"/>
    <lineage>
        <taxon>Bacteria</taxon>
        <taxon>Bacillati</taxon>
        <taxon>Actinomycetota</taxon>
        <taxon>Coriobacteriia</taxon>
        <taxon>Coriobacteriales</taxon>
        <taxon>Coriobacteriaceae</taxon>
        <taxon>Coriobacterium</taxon>
    </lineage>
</organism>
<gene>
    <name evidence="2" type="ordered locus">Corgl_1279</name>
</gene>
<dbReference type="KEGG" id="cgo:Corgl_1279"/>
<dbReference type="GO" id="GO:0003677">
    <property type="term" value="F:DNA binding"/>
    <property type="evidence" value="ECO:0007669"/>
    <property type="project" value="InterPro"/>
</dbReference>
<evidence type="ECO:0000259" key="1">
    <source>
        <dbReference type="PROSITE" id="PS50943"/>
    </source>
</evidence>
<feature type="domain" description="HTH cro/C1-type" evidence="1">
    <location>
        <begin position="26"/>
        <end position="61"/>
    </location>
</feature>
<dbReference type="eggNOG" id="ENOG5032DNV">
    <property type="taxonomic scope" value="Bacteria"/>
</dbReference>
<dbReference type="Proteomes" id="UP000006851">
    <property type="component" value="Chromosome"/>
</dbReference>
<accession>F2N8J7</accession>
<sequence>MTFTEAVLSVMRSKNLKRRDLVRDEITPTYLSELLNGHIKEPTWEKACMIIESLGVSLEQFETYRKRSEQ</sequence>
<dbReference type="InterPro" id="IPR010982">
    <property type="entry name" value="Lambda_DNA-bd_dom_sf"/>
</dbReference>
<dbReference type="AlphaFoldDB" id="F2N8J7"/>
<dbReference type="SUPFAM" id="SSF47413">
    <property type="entry name" value="lambda repressor-like DNA-binding domains"/>
    <property type="match status" value="1"/>
</dbReference>
<dbReference type="PROSITE" id="PS50943">
    <property type="entry name" value="HTH_CROC1"/>
    <property type="match status" value="1"/>
</dbReference>
<dbReference type="HOGENOM" id="CLU_185921_0_0_11"/>
<proteinExistence type="predicted"/>